<keyword evidence="3" id="KW-1185">Reference proteome</keyword>
<feature type="transmembrane region" description="Helical" evidence="1">
    <location>
        <begin position="81"/>
        <end position="105"/>
    </location>
</feature>
<evidence type="ECO:0000313" key="3">
    <source>
        <dbReference type="Proteomes" id="UP000001946"/>
    </source>
</evidence>
<gene>
    <name evidence="2" type="ordered locus">DSY2323</name>
</gene>
<reference evidence="2 3" key="1">
    <citation type="journal article" date="2006" name="J. Bacteriol.">
        <title>Complete genome sequence of the dehalorespiring bacterium Desulfitobacterium hafniense Y51 and comparison with Dehalococcoides ethenogenes 195.</title>
        <authorList>
            <person name="Nonaka H."/>
            <person name="Keresztes G."/>
            <person name="Shinoda Y."/>
            <person name="Ikenaga Y."/>
            <person name="Abe M."/>
            <person name="Naito K."/>
            <person name="Inatomi K."/>
            <person name="Furukawa K."/>
            <person name="Inui M."/>
            <person name="Yukawa H."/>
        </authorList>
    </citation>
    <scope>NUCLEOTIDE SEQUENCE [LARGE SCALE GENOMIC DNA]</scope>
    <source>
        <strain evidence="2 3">Y51</strain>
    </source>
</reference>
<evidence type="ECO:0000256" key="1">
    <source>
        <dbReference type="SAM" id="Phobius"/>
    </source>
</evidence>
<feature type="transmembrane region" description="Helical" evidence="1">
    <location>
        <begin position="142"/>
        <end position="161"/>
    </location>
</feature>
<dbReference type="EMBL" id="AP008230">
    <property type="protein sequence ID" value="BAE84112.1"/>
    <property type="molecule type" value="Genomic_DNA"/>
</dbReference>
<proteinExistence type="predicted"/>
<sequence>MAIDRRLGGMRKLGEHIRQYWVIYLALVSVYLAGVIFGAVGVGALNTGETQELSGFLDKLLAGQPTTLDTNFLIQLAREQFIIMAGIWLLGLTVIGTPLIFLIVFTRGFVFGFTLSFIIGMKGLWGLGLVLISILIPALAGIPFLLLGAGLATIFSMMLLKGKQVGESLRREFMYYSVATVLVSLGAVFVGVSQGYFSILGVRFFNL</sequence>
<dbReference type="KEGG" id="dsy:DSY2323"/>
<accession>Q24V30</accession>
<dbReference type="PIRSF" id="PIRSF038973">
    <property type="entry name" value="SpoIIM"/>
    <property type="match status" value="1"/>
</dbReference>
<dbReference type="Pfam" id="PF01944">
    <property type="entry name" value="SpoIIM"/>
    <property type="match status" value="1"/>
</dbReference>
<dbReference type="HOGENOM" id="CLU_085980_0_0_9"/>
<keyword evidence="1" id="KW-0812">Transmembrane</keyword>
<feature type="transmembrane region" description="Helical" evidence="1">
    <location>
        <begin position="173"/>
        <end position="197"/>
    </location>
</feature>
<dbReference type="eggNOG" id="COG1300">
    <property type="taxonomic scope" value="Bacteria"/>
</dbReference>
<dbReference type="InterPro" id="IPR002798">
    <property type="entry name" value="SpoIIM-like"/>
</dbReference>
<organism evidence="2 3">
    <name type="scientific">Desulfitobacterium hafniense (strain Y51)</name>
    <dbReference type="NCBI Taxonomy" id="138119"/>
    <lineage>
        <taxon>Bacteria</taxon>
        <taxon>Bacillati</taxon>
        <taxon>Bacillota</taxon>
        <taxon>Clostridia</taxon>
        <taxon>Eubacteriales</taxon>
        <taxon>Desulfitobacteriaceae</taxon>
        <taxon>Desulfitobacterium</taxon>
    </lineage>
</organism>
<dbReference type="STRING" id="138119.DSY2323"/>
<evidence type="ECO:0000313" key="2">
    <source>
        <dbReference type="EMBL" id="BAE84112.1"/>
    </source>
</evidence>
<dbReference type="Proteomes" id="UP000001946">
    <property type="component" value="Chromosome"/>
</dbReference>
<dbReference type="AlphaFoldDB" id="Q24V30"/>
<protein>
    <recommendedName>
        <fullName evidence="4">Stage II sporulation protein M</fullName>
    </recommendedName>
</protein>
<feature type="transmembrane region" description="Helical" evidence="1">
    <location>
        <begin position="21"/>
        <end position="45"/>
    </location>
</feature>
<keyword evidence="1" id="KW-0472">Membrane</keyword>
<keyword evidence="1" id="KW-1133">Transmembrane helix</keyword>
<evidence type="ECO:0008006" key="4">
    <source>
        <dbReference type="Google" id="ProtNLM"/>
    </source>
</evidence>
<dbReference type="InterPro" id="IPR014196">
    <property type="entry name" value="SpoIIM"/>
</dbReference>
<name>Q24V30_DESHY</name>
<feature type="transmembrane region" description="Helical" evidence="1">
    <location>
        <begin position="112"/>
        <end position="136"/>
    </location>
</feature>